<evidence type="ECO:0000313" key="7">
    <source>
        <dbReference type="Proteomes" id="UP000714380"/>
    </source>
</evidence>
<keyword evidence="4" id="KW-0408">Iron</keyword>
<sequence length="157" mass="18594">MEKFEWTEDMNIGIEVIDSQHRRIVDYINDLSDAISKSEVEEVFDVMERLRDYTFDHFVFEEQLMEQAGYPLLQSHQMVHRRFEDKVRNMYDELTGGKDPFSVARRARTSLMVWLIQHIRHEDEDYVSTVKKIVSKEQTWISGALKRIFGASEKTSG</sequence>
<dbReference type="InterPro" id="IPR016131">
    <property type="entry name" value="Haemerythrin_Fe_BS"/>
</dbReference>
<evidence type="ECO:0000256" key="3">
    <source>
        <dbReference type="ARBA" id="ARBA00022723"/>
    </source>
</evidence>
<organism evidence="6 7">
    <name type="scientific">Thalassolituus marinus</name>
    <dbReference type="NCBI Taxonomy" id="671053"/>
    <lineage>
        <taxon>Bacteria</taxon>
        <taxon>Pseudomonadati</taxon>
        <taxon>Pseudomonadota</taxon>
        <taxon>Gammaproteobacteria</taxon>
        <taxon>Oceanospirillales</taxon>
        <taxon>Oceanospirillaceae</taxon>
        <taxon>Thalassolituus</taxon>
    </lineage>
</organism>
<dbReference type="EMBL" id="JAEDAH010000031">
    <property type="protein sequence ID" value="MCA6063273.1"/>
    <property type="molecule type" value="Genomic_DNA"/>
</dbReference>
<evidence type="ECO:0000256" key="4">
    <source>
        <dbReference type="ARBA" id="ARBA00023004"/>
    </source>
</evidence>
<dbReference type="SUPFAM" id="SSF47188">
    <property type="entry name" value="Hemerythrin-like"/>
    <property type="match status" value="1"/>
</dbReference>
<comment type="caution">
    <text evidence="6">The sequence shown here is derived from an EMBL/GenBank/DDBJ whole genome shotgun (WGS) entry which is preliminary data.</text>
</comment>
<comment type="similarity">
    <text evidence="1">Belongs to the hemerythrin family.</text>
</comment>
<gene>
    <name evidence="6" type="ORF">I9W95_06600</name>
</gene>
<protein>
    <submittedName>
        <fullName evidence="6">Bacteriohemerythrin</fullName>
    </submittedName>
</protein>
<keyword evidence="7" id="KW-1185">Reference proteome</keyword>
<dbReference type="PANTHER" id="PTHR37164">
    <property type="entry name" value="BACTERIOHEMERYTHRIN"/>
    <property type="match status" value="1"/>
</dbReference>
<proteinExistence type="inferred from homology"/>
<evidence type="ECO:0000313" key="6">
    <source>
        <dbReference type="EMBL" id="MCA6063273.1"/>
    </source>
</evidence>
<dbReference type="PANTHER" id="PTHR37164:SF1">
    <property type="entry name" value="BACTERIOHEMERYTHRIN"/>
    <property type="match status" value="1"/>
</dbReference>
<dbReference type="InterPro" id="IPR012827">
    <property type="entry name" value="Hemerythrin_metal-bd"/>
</dbReference>
<keyword evidence="3" id="KW-0479">Metal-binding</keyword>
<dbReference type="InterPro" id="IPR050669">
    <property type="entry name" value="Hemerythrin"/>
</dbReference>
<dbReference type="PROSITE" id="PS00550">
    <property type="entry name" value="HEMERYTHRINS"/>
    <property type="match status" value="1"/>
</dbReference>
<keyword evidence="2" id="KW-0561">Oxygen transport</keyword>
<dbReference type="Gene3D" id="1.20.120.50">
    <property type="entry name" value="Hemerythrin-like"/>
    <property type="match status" value="1"/>
</dbReference>
<evidence type="ECO:0000256" key="1">
    <source>
        <dbReference type="ARBA" id="ARBA00010587"/>
    </source>
</evidence>
<evidence type="ECO:0000259" key="5">
    <source>
        <dbReference type="Pfam" id="PF01814"/>
    </source>
</evidence>
<dbReference type="InterPro" id="IPR035938">
    <property type="entry name" value="Hemerythrin-like_sf"/>
</dbReference>
<dbReference type="RefSeq" id="WP_225673107.1">
    <property type="nucleotide sequence ID" value="NZ_JAEDAH010000031.1"/>
</dbReference>
<name>A0ABS7ZQ03_9GAMM</name>
<accession>A0ABS7ZQ03</accession>
<feature type="domain" description="Hemerythrin-like" evidence="5">
    <location>
        <begin position="13"/>
        <end position="127"/>
    </location>
</feature>
<keyword evidence="2" id="KW-0813">Transport</keyword>
<dbReference type="NCBIfam" id="NF033749">
    <property type="entry name" value="bact_hemeryth"/>
    <property type="match status" value="1"/>
</dbReference>
<dbReference type="CDD" id="cd12107">
    <property type="entry name" value="Hemerythrin"/>
    <property type="match status" value="1"/>
</dbReference>
<dbReference type="InterPro" id="IPR012312">
    <property type="entry name" value="Hemerythrin-like"/>
</dbReference>
<dbReference type="Proteomes" id="UP000714380">
    <property type="component" value="Unassembled WGS sequence"/>
</dbReference>
<evidence type="ECO:0000256" key="2">
    <source>
        <dbReference type="ARBA" id="ARBA00022621"/>
    </source>
</evidence>
<dbReference type="NCBIfam" id="TIGR02481">
    <property type="entry name" value="hemeryth_dom"/>
    <property type="match status" value="1"/>
</dbReference>
<dbReference type="Pfam" id="PF01814">
    <property type="entry name" value="Hemerythrin"/>
    <property type="match status" value="1"/>
</dbReference>
<dbReference type="NCBIfam" id="NF002007">
    <property type="entry name" value="PRK00808.1"/>
    <property type="match status" value="1"/>
</dbReference>
<reference evidence="6 7" key="1">
    <citation type="submission" date="2020-12" db="EMBL/GenBank/DDBJ databases">
        <title>Novel Thalassolituus-related marine hydrocarbonoclastic bacteria mediated algae-derived hydrocarbons mineralization in twilight zone of the northern South China Sea.</title>
        <authorList>
            <person name="Dong C."/>
        </authorList>
    </citation>
    <scope>NUCLEOTIDE SEQUENCE [LARGE SCALE GENOMIC DNA]</scope>
    <source>
        <strain evidence="6 7">IMCC1826</strain>
    </source>
</reference>